<dbReference type="RefSeq" id="WP_124907357.1">
    <property type="nucleotide sequence ID" value="NZ_RQJP01000003.1"/>
</dbReference>
<proteinExistence type="predicted"/>
<gene>
    <name evidence="1" type="ORF">EHT87_14380</name>
</gene>
<evidence type="ECO:0000313" key="2">
    <source>
        <dbReference type="Proteomes" id="UP000274271"/>
    </source>
</evidence>
<comment type="caution">
    <text evidence="1">The sequence shown here is derived from an EMBL/GenBank/DDBJ whole genome shotgun (WGS) entry which is preliminary data.</text>
</comment>
<name>A0A3P1CJM7_9BACT</name>
<reference evidence="1 2" key="1">
    <citation type="submission" date="2018-11" db="EMBL/GenBank/DDBJ databases">
        <authorList>
            <person name="Zhou Z."/>
            <person name="Wang G."/>
        </authorList>
    </citation>
    <scope>NUCLEOTIDE SEQUENCE [LARGE SCALE GENOMIC DNA]</scope>
    <source>
        <strain evidence="1 2">KCTC42998</strain>
    </source>
</reference>
<accession>A0A3P1CJM7</accession>
<dbReference type="EMBL" id="RQJP01000003">
    <property type="protein sequence ID" value="RRB13459.1"/>
    <property type="molecule type" value="Genomic_DNA"/>
</dbReference>
<protein>
    <submittedName>
        <fullName evidence="1">Uncharacterized protein</fullName>
    </submittedName>
</protein>
<dbReference type="AlphaFoldDB" id="A0A3P1CJM7"/>
<organism evidence="1 2">
    <name type="scientific">Larkinella knui</name>
    <dbReference type="NCBI Taxonomy" id="2025310"/>
    <lineage>
        <taxon>Bacteria</taxon>
        <taxon>Pseudomonadati</taxon>
        <taxon>Bacteroidota</taxon>
        <taxon>Cytophagia</taxon>
        <taxon>Cytophagales</taxon>
        <taxon>Spirosomataceae</taxon>
        <taxon>Larkinella</taxon>
    </lineage>
</organism>
<evidence type="ECO:0000313" key="1">
    <source>
        <dbReference type="EMBL" id="RRB13459.1"/>
    </source>
</evidence>
<dbReference type="Proteomes" id="UP000274271">
    <property type="component" value="Unassembled WGS sequence"/>
</dbReference>
<keyword evidence="2" id="KW-1185">Reference proteome</keyword>
<sequence length="201" mass="22598">MSTIKERVEKALPLAKKYVEAELRITAIDQERSAMSRPRNVFTTLDEIEMAEKKQLEFDAIDAALKNERDQLKEFISIQESWREGSLSRMLNGSLDETEFEVIVTAGEVKYNVAYADDGLYFYEITSLANDQTEVKLQVKRPSRSSLTWGARKGCEALEQAKEAYEAMWGHNSWTSAEIIALAQVIETAHLESAVAACAPA</sequence>